<dbReference type="CDD" id="cd07571">
    <property type="entry name" value="ALP_N-acyl_transferase"/>
    <property type="match status" value="1"/>
</dbReference>
<gene>
    <name evidence="9" type="primary">lnt</name>
    <name evidence="11" type="ORF">LO80_00295</name>
</gene>
<dbReference type="Gene3D" id="3.60.110.10">
    <property type="entry name" value="Carbon-nitrogen hydrolase"/>
    <property type="match status" value="1"/>
</dbReference>
<feature type="transmembrane region" description="Helical" evidence="9">
    <location>
        <begin position="20"/>
        <end position="42"/>
    </location>
</feature>
<dbReference type="SUPFAM" id="SSF56317">
    <property type="entry name" value="Carbon-nitrogen hydrolase"/>
    <property type="match status" value="1"/>
</dbReference>
<keyword evidence="8 9" id="KW-0012">Acyltransferase</keyword>
<sequence length="501" mass="56092">MKKIIFKILPPVLSGALLTLAFAPFRIDILAIVSLVIFFYLLNKSTKIRSAFFTSALFGFGFFGTSISWVYISIHLFTESMAAGLSAAVALVILLSFLHTIPFGTFSYILTRKANNFAKLLIYPALWTLFEIVKANLLWGGFPWVSLGYSQTESPIVWYANVGGVYLVTYLVAFIACLITFFICNKTSIRKTTAVIITICIFFAGGLIIKHNQPQIKTNQPQKVVLIQGDFVQGFKWDRDNFAKMQKYYENAADKYKDSLIILSENAIPNYRQYMSSYFNNLTDIADKNNNAILVGSLSIDQSDTKSKIYNSSIIIGKGQGTYNKHHLVPFGEYFPIKFFGYVDSVGLSSFNAGKAQQPIMSAFGSPLANFICYEVGYPEQVRAQLQGAKVISVISDDSWFGDSIAREQQLQISQVRAIENAKYVLTTTSNGITSIIKPNGEIEKELPKDTRGTLEQTIYLNNYQTVWMIAGMTGLWLLVVMSLIVGLIIKEKSERKRLTT</sequence>
<comment type="pathway">
    <text evidence="9">Protein modification; lipoprotein biosynthesis (N-acyl transfer).</text>
</comment>
<evidence type="ECO:0000256" key="6">
    <source>
        <dbReference type="ARBA" id="ARBA00022989"/>
    </source>
</evidence>
<reference evidence="11 12" key="1">
    <citation type="submission" date="2014-10" db="EMBL/GenBank/DDBJ databases">
        <title>Whole genome sequence of Francisella endociliophora strain FSC1006, isolated from a laboratory culture of the marine ciliate Euplotes raikovi.</title>
        <authorList>
            <person name="Granberg M."/>
            <person name="Backman S."/>
            <person name="Lundmark E."/>
            <person name="Nilsson E."/>
            <person name="Karlsson E."/>
            <person name="Thelaus J."/>
            <person name="Ohrman C."/>
            <person name="Larkeryd A."/>
            <person name="Stenberg P."/>
        </authorList>
    </citation>
    <scope>NUCLEOTIDE SEQUENCE [LARGE SCALE GENOMIC DNA]</scope>
    <source>
        <strain evidence="11 12">FSC1006</strain>
    </source>
</reference>
<feature type="domain" description="CN hydrolase" evidence="10">
    <location>
        <begin position="227"/>
        <end position="461"/>
    </location>
</feature>
<dbReference type="KEGG" id="frf:LO80_00295"/>
<dbReference type="HOGENOM" id="CLU_019563_3_0_6"/>
<dbReference type="RefSeq" id="WP_040007509.1">
    <property type="nucleotide sequence ID" value="NZ_CP009574.1"/>
</dbReference>
<keyword evidence="5 9" id="KW-0812">Transmembrane</keyword>
<evidence type="ECO:0000256" key="9">
    <source>
        <dbReference type="HAMAP-Rule" id="MF_01148"/>
    </source>
</evidence>
<accession>A0A097ELW7</accession>
<comment type="subcellular location">
    <subcellularLocation>
        <location evidence="1 9">Cell membrane</location>
        <topology evidence="1 9">Multi-pass membrane protein</topology>
    </subcellularLocation>
</comment>
<dbReference type="HAMAP" id="MF_01148">
    <property type="entry name" value="Lnt"/>
    <property type="match status" value="1"/>
</dbReference>
<dbReference type="GO" id="GO:0042158">
    <property type="term" value="P:lipoprotein biosynthetic process"/>
    <property type="evidence" value="ECO:0007669"/>
    <property type="project" value="UniProtKB-UniRule"/>
</dbReference>
<evidence type="ECO:0000256" key="2">
    <source>
        <dbReference type="ARBA" id="ARBA00010065"/>
    </source>
</evidence>
<dbReference type="AlphaFoldDB" id="A0A097ELW7"/>
<dbReference type="NCBIfam" id="TIGR00546">
    <property type="entry name" value="lnt"/>
    <property type="match status" value="1"/>
</dbReference>
<evidence type="ECO:0000256" key="4">
    <source>
        <dbReference type="ARBA" id="ARBA00022679"/>
    </source>
</evidence>
<name>A0A097ELW7_9GAMM</name>
<keyword evidence="12" id="KW-1185">Reference proteome</keyword>
<evidence type="ECO:0000256" key="3">
    <source>
        <dbReference type="ARBA" id="ARBA00022475"/>
    </source>
</evidence>
<evidence type="ECO:0000256" key="1">
    <source>
        <dbReference type="ARBA" id="ARBA00004651"/>
    </source>
</evidence>
<dbReference type="InterPro" id="IPR003010">
    <property type="entry name" value="C-N_Hydrolase"/>
</dbReference>
<keyword evidence="6 9" id="KW-1133">Transmembrane helix</keyword>
<comment type="function">
    <text evidence="9">Catalyzes the phospholipid dependent N-acylation of the N-terminal cysteine of apolipoprotein, the last step in lipoprotein maturation.</text>
</comment>
<dbReference type="Proteomes" id="UP000029672">
    <property type="component" value="Chromosome"/>
</dbReference>
<keyword evidence="4 9" id="KW-0808">Transferase</keyword>
<dbReference type="PANTHER" id="PTHR38686:SF1">
    <property type="entry name" value="APOLIPOPROTEIN N-ACYLTRANSFERASE"/>
    <property type="match status" value="1"/>
</dbReference>
<dbReference type="eggNOG" id="COG0815">
    <property type="taxonomic scope" value="Bacteria"/>
</dbReference>
<feature type="transmembrane region" description="Helical" evidence="9">
    <location>
        <begin position="165"/>
        <end position="185"/>
    </location>
</feature>
<feature type="transmembrane region" description="Helical" evidence="9">
    <location>
        <begin position="467"/>
        <end position="490"/>
    </location>
</feature>
<keyword evidence="3 9" id="KW-1003">Cell membrane</keyword>
<dbReference type="EMBL" id="CP009574">
    <property type="protein sequence ID" value="AIT08561.1"/>
    <property type="molecule type" value="Genomic_DNA"/>
</dbReference>
<dbReference type="InterPro" id="IPR004563">
    <property type="entry name" value="Apolipo_AcylTrfase"/>
</dbReference>
<evidence type="ECO:0000256" key="5">
    <source>
        <dbReference type="ARBA" id="ARBA00022692"/>
    </source>
</evidence>
<dbReference type="EC" id="2.3.1.269" evidence="9"/>
<protein>
    <recommendedName>
        <fullName evidence="9">Apolipoprotein N-acyltransferase</fullName>
        <shortName evidence="9">ALP N-acyltransferase</shortName>
        <ecNumber evidence="9">2.3.1.269</ecNumber>
    </recommendedName>
</protein>
<feature type="transmembrane region" description="Helical" evidence="9">
    <location>
        <begin position="51"/>
        <end position="72"/>
    </location>
</feature>
<dbReference type="GO" id="GO:0005886">
    <property type="term" value="C:plasma membrane"/>
    <property type="evidence" value="ECO:0007669"/>
    <property type="project" value="UniProtKB-SubCell"/>
</dbReference>
<evidence type="ECO:0000256" key="7">
    <source>
        <dbReference type="ARBA" id="ARBA00023136"/>
    </source>
</evidence>
<dbReference type="InterPro" id="IPR036526">
    <property type="entry name" value="C-N_Hydrolase_sf"/>
</dbReference>
<dbReference type="PANTHER" id="PTHR38686">
    <property type="entry name" value="APOLIPOPROTEIN N-ACYLTRANSFERASE"/>
    <property type="match status" value="1"/>
</dbReference>
<feature type="transmembrane region" description="Helical" evidence="9">
    <location>
        <begin position="192"/>
        <end position="209"/>
    </location>
</feature>
<evidence type="ECO:0000313" key="12">
    <source>
        <dbReference type="Proteomes" id="UP000029672"/>
    </source>
</evidence>
<comment type="catalytic activity">
    <reaction evidence="9">
        <text>N-terminal S-1,2-diacyl-sn-glyceryl-L-cysteinyl-[lipoprotein] + a glycerophospholipid = N-acyl-S-1,2-diacyl-sn-glyceryl-L-cysteinyl-[lipoprotein] + a 2-acyl-sn-glycero-3-phospholipid + H(+)</text>
        <dbReference type="Rhea" id="RHEA:48228"/>
        <dbReference type="Rhea" id="RHEA-COMP:14681"/>
        <dbReference type="Rhea" id="RHEA-COMP:14684"/>
        <dbReference type="ChEBI" id="CHEBI:15378"/>
        <dbReference type="ChEBI" id="CHEBI:136912"/>
        <dbReference type="ChEBI" id="CHEBI:140656"/>
        <dbReference type="ChEBI" id="CHEBI:140657"/>
        <dbReference type="ChEBI" id="CHEBI:140660"/>
        <dbReference type="EC" id="2.3.1.269"/>
    </reaction>
</comment>
<comment type="similarity">
    <text evidence="2 9">Belongs to the CN hydrolase family. Apolipoprotein N-acyltransferase subfamily.</text>
</comment>
<dbReference type="OrthoDB" id="9804277at2"/>
<feature type="transmembrane region" description="Helical" evidence="9">
    <location>
        <begin position="121"/>
        <end position="145"/>
    </location>
</feature>
<proteinExistence type="inferred from homology"/>
<evidence type="ECO:0000259" key="10">
    <source>
        <dbReference type="PROSITE" id="PS50263"/>
    </source>
</evidence>
<evidence type="ECO:0000313" key="11">
    <source>
        <dbReference type="EMBL" id="AIT08561.1"/>
    </source>
</evidence>
<dbReference type="GO" id="GO:0016410">
    <property type="term" value="F:N-acyltransferase activity"/>
    <property type="evidence" value="ECO:0007669"/>
    <property type="project" value="UniProtKB-UniRule"/>
</dbReference>
<feature type="transmembrane region" description="Helical" evidence="9">
    <location>
        <begin position="84"/>
        <end position="109"/>
    </location>
</feature>
<organism evidence="11 12">
    <name type="scientific">Candidatus Francisella endociliophora</name>
    <dbReference type="NCBI Taxonomy" id="653937"/>
    <lineage>
        <taxon>Bacteria</taxon>
        <taxon>Pseudomonadati</taxon>
        <taxon>Pseudomonadota</taxon>
        <taxon>Gammaproteobacteria</taxon>
        <taxon>Thiotrichales</taxon>
        <taxon>Francisellaceae</taxon>
        <taxon>Francisella</taxon>
    </lineage>
</organism>
<dbReference type="UniPathway" id="UPA00666"/>
<evidence type="ECO:0000256" key="8">
    <source>
        <dbReference type="ARBA" id="ARBA00023315"/>
    </source>
</evidence>
<keyword evidence="7 9" id="KW-0472">Membrane</keyword>
<dbReference type="STRING" id="1547445.LO80_00295"/>
<dbReference type="Pfam" id="PF20154">
    <property type="entry name" value="LNT_N"/>
    <property type="match status" value="1"/>
</dbReference>
<dbReference type="PROSITE" id="PS50263">
    <property type="entry name" value="CN_HYDROLASE"/>
    <property type="match status" value="1"/>
</dbReference>
<dbReference type="InterPro" id="IPR045378">
    <property type="entry name" value="LNT_N"/>
</dbReference>
<dbReference type="Pfam" id="PF00795">
    <property type="entry name" value="CN_hydrolase"/>
    <property type="match status" value="1"/>
</dbReference>